<dbReference type="PANTHER" id="PTHR37422:SF13">
    <property type="entry name" value="LIPOPOLYSACCHARIDE BIOSYNTHESIS PROTEIN PA4999-RELATED"/>
    <property type="match status" value="1"/>
</dbReference>
<sequence length="410" mass="47809">MKINKNLFYSRLFIVVLLLQLYLPSFKINLFFQLAVIILYFFFEFKKIPKLYFKKAVPLLILLFVGFIGTIINEYDKSQIIKDFFHFLKPVLGILIGYLFYKKIDNDLLFIKNVILAGFISAIIHFIILIFFADLSTGSVNSLREFSRDNFLELTSLFFLVGFKKIYKKNIDLKCNKIYLLVLILSCSLYLSRTMFLVSFVFIFSIFGYTKFNLKGLKIILVFMVAIGLFYAYLFSVKIDRNKAGIESFLYKVKIAPSELFNTKIDRENHKDLWDHWRGYEAKRALVLMEDKPISYIIGTGFGSLVNLKFKAPLDGEKKGMKYISELHNGYVYVLYKTGFIGLLIYFFFLISLYKEIYKKEVFETVFISAIGIIYLITTLTITGLFNNRDVFVFILGGLLVFNSKKKGQI</sequence>
<dbReference type="GO" id="GO:0016020">
    <property type="term" value="C:membrane"/>
    <property type="evidence" value="ECO:0007669"/>
    <property type="project" value="UniProtKB-SubCell"/>
</dbReference>
<dbReference type="PANTHER" id="PTHR37422">
    <property type="entry name" value="TEICHURONIC ACID BIOSYNTHESIS PROTEIN TUAE"/>
    <property type="match status" value="1"/>
</dbReference>
<name>A0A365P570_9FLAO</name>
<comment type="subcellular location">
    <subcellularLocation>
        <location evidence="1">Membrane</location>
        <topology evidence="1">Multi-pass membrane protein</topology>
    </subcellularLocation>
</comment>
<protein>
    <recommendedName>
        <fullName evidence="6">O-antigen ligase-related domain-containing protein</fullName>
    </recommendedName>
</protein>
<dbReference type="InterPro" id="IPR051533">
    <property type="entry name" value="WaaL-like"/>
</dbReference>
<evidence type="ECO:0000259" key="6">
    <source>
        <dbReference type="Pfam" id="PF04932"/>
    </source>
</evidence>
<keyword evidence="8" id="KW-1185">Reference proteome</keyword>
<evidence type="ECO:0000256" key="3">
    <source>
        <dbReference type="ARBA" id="ARBA00022989"/>
    </source>
</evidence>
<dbReference type="Pfam" id="PF04932">
    <property type="entry name" value="Wzy_C"/>
    <property type="match status" value="1"/>
</dbReference>
<organism evidence="7 8">
    <name type="scientific">Flavobacterium tibetense</name>
    <dbReference type="NCBI Taxonomy" id="2233533"/>
    <lineage>
        <taxon>Bacteria</taxon>
        <taxon>Pseudomonadati</taxon>
        <taxon>Bacteroidota</taxon>
        <taxon>Flavobacteriia</taxon>
        <taxon>Flavobacteriales</taxon>
        <taxon>Flavobacteriaceae</taxon>
        <taxon>Flavobacterium</taxon>
    </lineage>
</organism>
<dbReference type="EMBL" id="QLST01000001">
    <property type="protein sequence ID" value="RBA29704.1"/>
    <property type="molecule type" value="Genomic_DNA"/>
</dbReference>
<feature type="transmembrane region" description="Helical" evidence="5">
    <location>
        <begin position="179"/>
        <end position="207"/>
    </location>
</feature>
<comment type="caution">
    <text evidence="7">The sequence shown here is derived from an EMBL/GenBank/DDBJ whole genome shotgun (WGS) entry which is preliminary data.</text>
</comment>
<reference evidence="7 8" key="1">
    <citation type="submission" date="2018-06" db="EMBL/GenBank/DDBJ databases">
        <title>Flavobacterium tibetense sp. nov., isolated from a wetland YonghuCo on Tibetan Plateau.</title>
        <authorList>
            <person name="Xing P."/>
            <person name="Phurbu D."/>
            <person name="Lu H."/>
        </authorList>
    </citation>
    <scope>NUCLEOTIDE SEQUENCE [LARGE SCALE GENOMIC DNA]</scope>
    <source>
        <strain evidence="7 8">YH5</strain>
    </source>
</reference>
<feature type="transmembrane region" description="Helical" evidence="5">
    <location>
        <begin position="52"/>
        <end position="72"/>
    </location>
</feature>
<feature type="transmembrane region" description="Helical" evidence="5">
    <location>
        <begin position="7"/>
        <end position="23"/>
    </location>
</feature>
<feature type="transmembrane region" description="Helical" evidence="5">
    <location>
        <begin position="29"/>
        <end position="45"/>
    </location>
</feature>
<evidence type="ECO:0000313" key="7">
    <source>
        <dbReference type="EMBL" id="RBA29704.1"/>
    </source>
</evidence>
<feature type="transmembrane region" description="Helical" evidence="5">
    <location>
        <begin position="113"/>
        <end position="131"/>
    </location>
</feature>
<keyword evidence="2 5" id="KW-0812">Transmembrane</keyword>
<feature type="transmembrane region" description="Helical" evidence="5">
    <location>
        <begin position="219"/>
        <end position="237"/>
    </location>
</feature>
<evidence type="ECO:0000313" key="8">
    <source>
        <dbReference type="Proteomes" id="UP000253319"/>
    </source>
</evidence>
<evidence type="ECO:0000256" key="1">
    <source>
        <dbReference type="ARBA" id="ARBA00004141"/>
    </source>
</evidence>
<gene>
    <name evidence="7" type="ORF">DPN68_00290</name>
</gene>
<dbReference type="InterPro" id="IPR007016">
    <property type="entry name" value="O-antigen_ligase-rel_domated"/>
</dbReference>
<accession>A0A365P570</accession>
<keyword evidence="4 5" id="KW-0472">Membrane</keyword>
<feature type="transmembrane region" description="Helical" evidence="5">
    <location>
        <begin position="366"/>
        <end position="386"/>
    </location>
</feature>
<feature type="transmembrane region" description="Helical" evidence="5">
    <location>
        <begin position="330"/>
        <end position="354"/>
    </location>
</feature>
<feature type="transmembrane region" description="Helical" evidence="5">
    <location>
        <begin position="151"/>
        <end position="167"/>
    </location>
</feature>
<dbReference type="Proteomes" id="UP000253319">
    <property type="component" value="Unassembled WGS sequence"/>
</dbReference>
<keyword evidence="3 5" id="KW-1133">Transmembrane helix</keyword>
<proteinExistence type="predicted"/>
<feature type="transmembrane region" description="Helical" evidence="5">
    <location>
        <begin position="84"/>
        <end position="101"/>
    </location>
</feature>
<feature type="domain" description="O-antigen ligase-related" evidence="6">
    <location>
        <begin position="179"/>
        <end position="347"/>
    </location>
</feature>
<evidence type="ECO:0000256" key="2">
    <source>
        <dbReference type="ARBA" id="ARBA00022692"/>
    </source>
</evidence>
<evidence type="ECO:0000256" key="5">
    <source>
        <dbReference type="SAM" id="Phobius"/>
    </source>
</evidence>
<dbReference type="AlphaFoldDB" id="A0A365P570"/>
<evidence type="ECO:0000256" key="4">
    <source>
        <dbReference type="ARBA" id="ARBA00023136"/>
    </source>
</evidence>